<feature type="domain" description="2Fe-2S ferredoxin-type" evidence="1">
    <location>
        <begin position="1"/>
        <end position="97"/>
    </location>
</feature>
<dbReference type="Gene3D" id="3.10.20.30">
    <property type="match status" value="1"/>
</dbReference>
<dbReference type="Proteomes" id="UP000015388">
    <property type="component" value="Chromosome"/>
</dbReference>
<gene>
    <name evidence="2" type="ORF">B841_04400</name>
</gene>
<dbReference type="eggNOG" id="COG1018">
    <property type="taxonomic scope" value="Bacteria"/>
</dbReference>
<dbReference type="STRING" id="1224163.B841_04400"/>
<name>S5ST82_9CORY</name>
<dbReference type="EMBL" id="CP003924">
    <property type="protein sequence ID" value="AGS34359.1"/>
    <property type="molecule type" value="Genomic_DNA"/>
</dbReference>
<dbReference type="SUPFAM" id="SSF54292">
    <property type="entry name" value="2Fe-2S ferredoxin-like"/>
    <property type="match status" value="1"/>
</dbReference>
<evidence type="ECO:0000313" key="3">
    <source>
        <dbReference type="Proteomes" id="UP000015388"/>
    </source>
</evidence>
<evidence type="ECO:0000259" key="1">
    <source>
        <dbReference type="PROSITE" id="PS51085"/>
    </source>
</evidence>
<dbReference type="PATRIC" id="fig|1224163.3.peg.879"/>
<dbReference type="InterPro" id="IPR036010">
    <property type="entry name" value="2Fe-2S_ferredoxin-like_sf"/>
</dbReference>
<dbReference type="PROSITE" id="PS00197">
    <property type="entry name" value="2FE2S_FER_1"/>
    <property type="match status" value="1"/>
</dbReference>
<sequence>MTTDDAAIHTGEVDGLAESFVWPADSTLLDALLNAGIPARHSCTDGHCGTCQCTLTGGPSHMLHNEVLGSYDIEHEDQTLACQAIRDGEGPYTAEFE</sequence>
<evidence type="ECO:0000313" key="2">
    <source>
        <dbReference type="EMBL" id="AGS34359.1"/>
    </source>
</evidence>
<dbReference type="GO" id="GO:0051537">
    <property type="term" value="F:2 iron, 2 sulfur cluster binding"/>
    <property type="evidence" value="ECO:0007669"/>
    <property type="project" value="InterPro"/>
</dbReference>
<reference evidence="2 3" key="1">
    <citation type="submission" date="2012-11" db="EMBL/GenBank/DDBJ databases">
        <title>The complete genome sequence of Corynebacterium maris Coryn-1 (=DSM 45190).</title>
        <authorList>
            <person name="Schaffert L."/>
            <person name="Albersmeier A."/>
            <person name="Kalinowski J."/>
            <person name="Ruckert C."/>
        </authorList>
    </citation>
    <scope>NUCLEOTIDE SEQUENCE [LARGE SCALE GENOMIC DNA]</scope>
    <source>
        <strain evidence="3">Coryn-1</strain>
    </source>
</reference>
<dbReference type="CDD" id="cd00207">
    <property type="entry name" value="fer2"/>
    <property type="match status" value="1"/>
</dbReference>
<dbReference type="InterPro" id="IPR001041">
    <property type="entry name" value="2Fe-2S_ferredoxin-type"/>
</dbReference>
<keyword evidence="3" id="KW-1185">Reference proteome</keyword>
<dbReference type="OrthoDB" id="9796486at2"/>
<dbReference type="KEGG" id="cmd:B841_04400"/>
<dbReference type="AlphaFoldDB" id="S5ST82"/>
<dbReference type="Pfam" id="PF00111">
    <property type="entry name" value="Fer2"/>
    <property type="match status" value="1"/>
</dbReference>
<accession>S5ST82</accession>
<proteinExistence type="predicted"/>
<dbReference type="RefSeq" id="WP_020934292.1">
    <property type="nucleotide sequence ID" value="NC_021915.1"/>
</dbReference>
<dbReference type="HOGENOM" id="CLU_082632_7_4_11"/>
<organism evidence="2 3">
    <name type="scientific">Corynebacterium maris DSM 45190</name>
    <dbReference type="NCBI Taxonomy" id="1224163"/>
    <lineage>
        <taxon>Bacteria</taxon>
        <taxon>Bacillati</taxon>
        <taxon>Actinomycetota</taxon>
        <taxon>Actinomycetes</taxon>
        <taxon>Mycobacteriales</taxon>
        <taxon>Corynebacteriaceae</taxon>
        <taxon>Corynebacterium</taxon>
    </lineage>
</organism>
<protein>
    <submittedName>
        <fullName evidence="2">Flavodoxin reductase</fullName>
    </submittedName>
</protein>
<dbReference type="PROSITE" id="PS51085">
    <property type="entry name" value="2FE2S_FER_2"/>
    <property type="match status" value="1"/>
</dbReference>
<dbReference type="InterPro" id="IPR012675">
    <property type="entry name" value="Beta-grasp_dom_sf"/>
</dbReference>
<dbReference type="InterPro" id="IPR006058">
    <property type="entry name" value="2Fe2S_fd_BS"/>
</dbReference>